<feature type="chain" id="PRO_5046629776" evidence="1">
    <location>
        <begin position="25"/>
        <end position="277"/>
    </location>
</feature>
<organism evidence="2 3">
    <name type="scientific">Agrobacterium rosae</name>
    <dbReference type="NCBI Taxonomy" id="1972867"/>
    <lineage>
        <taxon>Bacteria</taxon>
        <taxon>Pseudomonadati</taxon>
        <taxon>Pseudomonadota</taxon>
        <taxon>Alphaproteobacteria</taxon>
        <taxon>Hyphomicrobiales</taxon>
        <taxon>Rhizobiaceae</taxon>
        <taxon>Rhizobium/Agrobacterium group</taxon>
        <taxon>Agrobacterium</taxon>
    </lineage>
</organism>
<keyword evidence="1" id="KW-0732">Signal</keyword>
<accession>A0ABU4W1L9</accession>
<name>A0ABU4W1L9_9HYPH</name>
<reference evidence="2" key="1">
    <citation type="journal article" date="2023" name="Phytobiomes J">
        <title>Deciphering the key players within the bacterial microbiota associated with aerial crown gall tumors on rhododendron: Insights into the gallobiome.</title>
        <authorList>
            <person name="Kuzmanovic N."/>
            <person name="Nesme J."/>
            <person name="Wolf J."/>
            <person name="Neumann-Schaal M."/>
            <person name="Petersen J."/>
            <person name="Fernandez-Gnecco G."/>
            <person name="Sproeer C."/>
            <person name="Bunk B."/>
            <person name="Overmann J."/>
            <person name="Sorensen S.J."/>
            <person name="Idczak E."/>
            <person name="Smalla K."/>
        </authorList>
    </citation>
    <scope>NUCLEOTIDE SEQUENCE [LARGE SCALE GENOMIC DNA]</scope>
    <source>
        <strain evidence="2">Rho-14.1</strain>
    </source>
</reference>
<feature type="signal peptide" evidence="1">
    <location>
        <begin position="1"/>
        <end position="24"/>
    </location>
</feature>
<evidence type="ECO:0000313" key="3">
    <source>
        <dbReference type="Proteomes" id="UP001277561"/>
    </source>
</evidence>
<sequence>MNQLNRGMLVSALIWLSLSAPGLADDKSVNEFVIDQGCALGPSAMSAAIAANIDPSTITKLISDARADSKTVKTGEWLVLSKDKCEIRPPRIHSEIAIDDPEVVHSTSAVDAYINDGFPGCFLDASSLRDKLRMSRGWSADKATQEYLRFFSSGLITGDLAFFSPDPLQTPPGVMVLRGACARAGQIENVRKSHELMIGNFDALIRADAAGEATCESSGVPSWKFPEVSQRILGRKAPNAWMGYEITFIAMGAGWYEGQSATKKGRPRPPLCRYETD</sequence>
<evidence type="ECO:0000256" key="1">
    <source>
        <dbReference type="SAM" id="SignalP"/>
    </source>
</evidence>
<evidence type="ECO:0000313" key="2">
    <source>
        <dbReference type="EMBL" id="MDX8331669.1"/>
    </source>
</evidence>
<comment type="caution">
    <text evidence="2">The sequence shown here is derived from an EMBL/GenBank/DDBJ whole genome shotgun (WGS) entry which is preliminary data.</text>
</comment>
<protein>
    <submittedName>
        <fullName evidence="2">Uncharacterized protein</fullName>
    </submittedName>
</protein>
<gene>
    <name evidence="2" type="ORF">RMS29_20850</name>
</gene>
<proteinExistence type="predicted"/>
<keyword evidence="3" id="KW-1185">Reference proteome</keyword>
<dbReference type="EMBL" id="JAVRAD010000011">
    <property type="protein sequence ID" value="MDX8331669.1"/>
    <property type="molecule type" value="Genomic_DNA"/>
</dbReference>
<dbReference type="Proteomes" id="UP001277561">
    <property type="component" value="Unassembled WGS sequence"/>
</dbReference>
<dbReference type="RefSeq" id="WP_249741008.1">
    <property type="nucleotide sequence ID" value="NZ_CP192766.1"/>
</dbReference>